<gene>
    <name evidence="2" type="ORF">CALVIDRAFT_568437</name>
</gene>
<reference evidence="2 3" key="1">
    <citation type="journal article" date="2016" name="Mol. Biol. Evol.">
        <title>Comparative Genomics of Early-Diverging Mushroom-Forming Fungi Provides Insights into the Origins of Lignocellulose Decay Capabilities.</title>
        <authorList>
            <person name="Nagy L.G."/>
            <person name="Riley R."/>
            <person name="Tritt A."/>
            <person name="Adam C."/>
            <person name="Daum C."/>
            <person name="Floudas D."/>
            <person name="Sun H."/>
            <person name="Yadav J.S."/>
            <person name="Pangilinan J."/>
            <person name="Larsson K.H."/>
            <person name="Matsuura K."/>
            <person name="Barry K."/>
            <person name="Labutti K."/>
            <person name="Kuo R."/>
            <person name="Ohm R.A."/>
            <person name="Bhattacharya S.S."/>
            <person name="Shirouzu T."/>
            <person name="Yoshinaga Y."/>
            <person name="Martin F.M."/>
            <person name="Grigoriev I.V."/>
            <person name="Hibbett D.S."/>
        </authorList>
    </citation>
    <scope>NUCLEOTIDE SEQUENCE [LARGE SCALE GENOMIC DNA]</scope>
    <source>
        <strain evidence="2 3">TUFC12733</strain>
    </source>
</reference>
<evidence type="ECO:0000256" key="1">
    <source>
        <dbReference type="SAM" id="MobiDB-lite"/>
    </source>
</evidence>
<dbReference type="Proteomes" id="UP000076738">
    <property type="component" value="Unassembled WGS sequence"/>
</dbReference>
<organism evidence="2 3">
    <name type="scientific">Calocera viscosa (strain TUFC12733)</name>
    <dbReference type="NCBI Taxonomy" id="1330018"/>
    <lineage>
        <taxon>Eukaryota</taxon>
        <taxon>Fungi</taxon>
        <taxon>Dikarya</taxon>
        <taxon>Basidiomycota</taxon>
        <taxon>Agaricomycotina</taxon>
        <taxon>Dacrymycetes</taxon>
        <taxon>Dacrymycetales</taxon>
        <taxon>Dacrymycetaceae</taxon>
        <taxon>Calocera</taxon>
    </lineage>
</organism>
<protein>
    <submittedName>
        <fullName evidence="2">Uncharacterized protein</fullName>
    </submittedName>
</protein>
<dbReference type="AlphaFoldDB" id="A0A167H2L9"/>
<proteinExistence type="predicted"/>
<accession>A0A167H2L9</accession>
<dbReference type="EMBL" id="KV417327">
    <property type="protein sequence ID" value="KZO91164.1"/>
    <property type="molecule type" value="Genomic_DNA"/>
</dbReference>
<keyword evidence="3" id="KW-1185">Reference proteome</keyword>
<name>A0A167H2L9_CALVF</name>
<evidence type="ECO:0000313" key="3">
    <source>
        <dbReference type="Proteomes" id="UP000076738"/>
    </source>
</evidence>
<sequence length="350" mass="39545">MALDLDTLTAAYREFVLQGVATSENPLPTPPTENDTANHNQLQFQKPKTDPHNLRIKQQVVQTVLATISYVRKLEFAGEGPTPLTTEYLTDLWRRVTWKSAERAHRRATNAGAAEREANSDRKRRLKKHREAKYKWRSNDKICVQFQSEHGFDPRTLFNIETMSDDESINGDDEEDFRRATALAKEAAGIARATKLGDKIKIWRRRVPKWRADGMAVILYDLDQRSGPKTAMRFNDGATHTRLPTVAVPELSVGKSSCHHSVDYDEKTGKLPRRLIIPSSLPDECKAVLDEFCTSQIGWADTSSGVLIDHLARSIHAVDDIEWPNASLMRSVVDRADYCAKFIAQTDDST</sequence>
<feature type="region of interest" description="Disordered" evidence="1">
    <location>
        <begin position="104"/>
        <end position="130"/>
    </location>
</feature>
<evidence type="ECO:0000313" key="2">
    <source>
        <dbReference type="EMBL" id="KZO91164.1"/>
    </source>
</evidence>